<accession>A0A2S1R1W7</accession>
<dbReference type="SUPFAM" id="SSF142433">
    <property type="entry name" value="CinA-like"/>
    <property type="match status" value="1"/>
</dbReference>
<dbReference type="Pfam" id="PF02464">
    <property type="entry name" value="CinA"/>
    <property type="match status" value="1"/>
</dbReference>
<dbReference type="Proteomes" id="UP000244929">
    <property type="component" value="Chromosome"/>
</dbReference>
<sequence length="161" mass="17266">MPSKIVNRCSAAIAAKGWNIAFTESATAGRMCSEFALTGESGKILRGGISCYEVFVKEQILKVPHKLIEDHTPESAEVTASLARQSARLFNSKVTVAVTGLTTTGGSETPEKPVGTMFLSIITPLGTIDDRTVFKGDPESIILQTIDRAAELIVKNIENKI</sequence>
<dbReference type="KEGG" id="falb:HYN59_16325"/>
<proteinExistence type="predicted"/>
<dbReference type="InterPro" id="IPR036653">
    <property type="entry name" value="CinA-like_C"/>
</dbReference>
<evidence type="ECO:0000313" key="2">
    <source>
        <dbReference type="EMBL" id="AWH86576.1"/>
    </source>
</evidence>
<evidence type="ECO:0000313" key="3">
    <source>
        <dbReference type="Proteomes" id="UP000244929"/>
    </source>
</evidence>
<keyword evidence="3" id="KW-1185">Reference proteome</keyword>
<protein>
    <submittedName>
        <fullName evidence="2">Damage-inducible protein CinA</fullName>
    </submittedName>
</protein>
<dbReference type="RefSeq" id="WP_108779299.1">
    <property type="nucleotide sequence ID" value="NZ_CP029186.1"/>
</dbReference>
<name>A0A2S1R1W7_9FLAO</name>
<dbReference type="EMBL" id="CP029186">
    <property type="protein sequence ID" value="AWH86576.1"/>
    <property type="molecule type" value="Genomic_DNA"/>
</dbReference>
<dbReference type="Gene3D" id="3.90.950.20">
    <property type="entry name" value="CinA-like"/>
    <property type="match status" value="1"/>
</dbReference>
<gene>
    <name evidence="2" type="ORF">HYN59_16325</name>
</gene>
<dbReference type="AlphaFoldDB" id="A0A2S1R1W7"/>
<dbReference type="OrthoDB" id="6659578at2"/>
<reference evidence="2 3" key="1">
    <citation type="submission" date="2018-04" db="EMBL/GenBank/DDBJ databases">
        <title>Genome sequencing of Flavobacterium sp. HYN0059.</title>
        <authorList>
            <person name="Yi H."/>
            <person name="Baek C."/>
        </authorList>
    </citation>
    <scope>NUCLEOTIDE SEQUENCE [LARGE SCALE GENOMIC DNA]</scope>
    <source>
        <strain evidence="2 3">HYN0059</strain>
    </source>
</reference>
<evidence type="ECO:0000259" key="1">
    <source>
        <dbReference type="Pfam" id="PF02464"/>
    </source>
</evidence>
<dbReference type="InterPro" id="IPR008136">
    <property type="entry name" value="CinA_C"/>
</dbReference>
<feature type="domain" description="CinA C-terminal" evidence="1">
    <location>
        <begin position="4"/>
        <end position="155"/>
    </location>
</feature>
<organism evidence="2 3">
    <name type="scientific">Flavobacterium album</name>
    <dbReference type="NCBI Taxonomy" id="2175091"/>
    <lineage>
        <taxon>Bacteria</taxon>
        <taxon>Pseudomonadati</taxon>
        <taxon>Bacteroidota</taxon>
        <taxon>Flavobacteriia</taxon>
        <taxon>Flavobacteriales</taxon>
        <taxon>Flavobacteriaceae</taxon>
        <taxon>Flavobacterium</taxon>
    </lineage>
</organism>